<gene>
    <name evidence="1" type="ORF">MM415B03215_0011</name>
</gene>
<proteinExistence type="predicted"/>
<sequence length="71" mass="8201">MTVQQHTVVINGYQFQYPAGYANVRHYIDQIGRNVARMKLATKPKDQAFYQPLIERDSATIARYKRAISAK</sequence>
<dbReference type="AlphaFoldDB" id="A0A6M3LG27"/>
<evidence type="ECO:0000313" key="1">
    <source>
        <dbReference type="EMBL" id="QJA91998.1"/>
    </source>
</evidence>
<organism evidence="1">
    <name type="scientific">viral metagenome</name>
    <dbReference type="NCBI Taxonomy" id="1070528"/>
    <lineage>
        <taxon>unclassified sequences</taxon>
        <taxon>metagenomes</taxon>
        <taxon>organismal metagenomes</taxon>
    </lineage>
</organism>
<reference evidence="1" key="1">
    <citation type="submission" date="2020-03" db="EMBL/GenBank/DDBJ databases">
        <title>The deep terrestrial virosphere.</title>
        <authorList>
            <person name="Holmfeldt K."/>
            <person name="Nilsson E."/>
            <person name="Simone D."/>
            <person name="Lopez-Fernandez M."/>
            <person name="Wu X."/>
            <person name="de Brujin I."/>
            <person name="Lundin D."/>
            <person name="Andersson A."/>
            <person name="Bertilsson S."/>
            <person name="Dopson M."/>
        </authorList>
    </citation>
    <scope>NUCLEOTIDE SEQUENCE</scope>
    <source>
        <strain evidence="1">MM415B03215</strain>
    </source>
</reference>
<name>A0A6M3LG27_9ZZZZ</name>
<accession>A0A6M3LG27</accession>
<protein>
    <submittedName>
        <fullName evidence="1">Uncharacterized protein</fullName>
    </submittedName>
</protein>
<dbReference type="EMBL" id="MT143029">
    <property type="protein sequence ID" value="QJA91998.1"/>
    <property type="molecule type" value="Genomic_DNA"/>
</dbReference>